<dbReference type="OMA" id="MMMAGNI"/>
<organism evidence="2 3">
    <name type="scientific">Vittaforma corneae (strain ATCC 50505)</name>
    <name type="common">Microsporidian parasite</name>
    <name type="synonym">Nosema corneum</name>
    <dbReference type="NCBI Taxonomy" id="993615"/>
    <lineage>
        <taxon>Eukaryota</taxon>
        <taxon>Fungi</taxon>
        <taxon>Fungi incertae sedis</taxon>
        <taxon>Microsporidia</taxon>
        <taxon>Nosematidae</taxon>
        <taxon>Vittaforma</taxon>
    </lineage>
</organism>
<dbReference type="PANTHER" id="PTHR21493:SF9">
    <property type="entry name" value="GOLGI TRANSPORT PROTEIN 1-RELATED"/>
    <property type="match status" value="1"/>
</dbReference>
<dbReference type="FunCoup" id="L2GR07">
    <property type="interactions" value="125"/>
</dbReference>
<dbReference type="PANTHER" id="PTHR21493">
    <property type="entry name" value="CGI-141-RELATED/LIPASE CONTAINING PROTEIN"/>
    <property type="match status" value="1"/>
</dbReference>
<dbReference type="GeneID" id="19880785"/>
<evidence type="ECO:0008006" key="4">
    <source>
        <dbReference type="Google" id="ProtNLM"/>
    </source>
</evidence>
<sequence>MSLNETGTITICTGIGVLLLGTFLLFDKALVIAGNLLVIAGFAQILRSSTFSLLKFEKLQGTAFFVLGVALLVLKYTLFGVLLEAVGLFMIFKSSLPSFSNVFYSFLIRRPGSSSK</sequence>
<feature type="transmembrane region" description="Helical" evidence="1">
    <location>
        <begin position="7"/>
        <end position="26"/>
    </location>
</feature>
<protein>
    <recommendedName>
        <fullName evidence="4">Got1-like family protein</fullName>
    </recommendedName>
</protein>
<dbReference type="HOGENOM" id="CLU_166317_0_0_1"/>
<dbReference type="VEuPathDB" id="MicrosporidiaDB:VICG_00067"/>
<accession>L2GR07</accession>
<feature type="transmembrane region" description="Helical" evidence="1">
    <location>
        <begin position="32"/>
        <end position="54"/>
    </location>
</feature>
<reference evidence="3" key="1">
    <citation type="submission" date="2011-05" db="EMBL/GenBank/DDBJ databases">
        <title>The genome sequence of Vittaforma corneae strain ATCC 50505.</title>
        <authorList>
            <consortium name="The Broad Institute Genome Sequencing Platform"/>
            <person name="Cuomo C."/>
            <person name="Didier E."/>
            <person name="Bowers L."/>
            <person name="Young S.K."/>
            <person name="Zeng Q."/>
            <person name="Gargeya S."/>
            <person name="Fitzgerald M."/>
            <person name="Haas B."/>
            <person name="Abouelleil A."/>
            <person name="Alvarado L."/>
            <person name="Arachchi H.M."/>
            <person name="Berlin A."/>
            <person name="Chapman S.B."/>
            <person name="Gearin G."/>
            <person name="Goldberg J."/>
            <person name="Griggs A."/>
            <person name="Gujja S."/>
            <person name="Hansen M."/>
            <person name="Heiman D."/>
            <person name="Howarth C."/>
            <person name="Larimer J."/>
            <person name="Lui A."/>
            <person name="MacDonald P.J.P."/>
            <person name="McCowen C."/>
            <person name="Montmayeur A."/>
            <person name="Murphy C."/>
            <person name="Neiman D."/>
            <person name="Pearson M."/>
            <person name="Priest M."/>
            <person name="Roberts A."/>
            <person name="Saif S."/>
            <person name="Shea T."/>
            <person name="Sisk P."/>
            <person name="Stolte C."/>
            <person name="Sykes S."/>
            <person name="Wortman J."/>
            <person name="Nusbaum C."/>
            <person name="Birren B."/>
        </authorList>
    </citation>
    <scope>NUCLEOTIDE SEQUENCE [LARGE SCALE GENOMIC DNA]</scope>
    <source>
        <strain evidence="3">ATCC 50505</strain>
    </source>
</reference>
<feature type="transmembrane region" description="Helical" evidence="1">
    <location>
        <begin position="61"/>
        <end position="79"/>
    </location>
</feature>
<dbReference type="RefSeq" id="XP_007603520.1">
    <property type="nucleotide sequence ID" value="XM_007603458.1"/>
</dbReference>
<proteinExistence type="predicted"/>
<keyword evidence="3" id="KW-1185">Reference proteome</keyword>
<dbReference type="InterPro" id="IPR045176">
    <property type="entry name" value="Got1"/>
</dbReference>
<dbReference type="InParanoid" id="L2GR07"/>
<dbReference type="GO" id="GO:0005829">
    <property type="term" value="C:cytosol"/>
    <property type="evidence" value="ECO:0007669"/>
    <property type="project" value="GOC"/>
</dbReference>
<keyword evidence="1" id="KW-0812">Transmembrane</keyword>
<dbReference type="EMBL" id="JH370130">
    <property type="protein sequence ID" value="ELA42752.1"/>
    <property type="molecule type" value="Genomic_DNA"/>
</dbReference>
<dbReference type="OrthoDB" id="2193718at2759"/>
<keyword evidence="1" id="KW-1133">Transmembrane helix</keyword>
<name>L2GR07_VITCO</name>
<evidence type="ECO:0000313" key="3">
    <source>
        <dbReference type="Proteomes" id="UP000011082"/>
    </source>
</evidence>
<dbReference type="GO" id="GO:0042147">
    <property type="term" value="P:retrograde transport, endosome to Golgi"/>
    <property type="evidence" value="ECO:0007669"/>
    <property type="project" value="InterPro"/>
</dbReference>
<gene>
    <name evidence="2" type="ORF">VICG_00067</name>
</gene>
<dbReference type="GO" id="GO:0006888">
    <property type="term" value="P:endoplasmic reticulum to Golgi vesicle-mediated transport"/>
    <property type="evidence" value="ECO:0007669"/>
    <property type="project" value="InterPro"/>
</dbReference>
<keyword evidence="1" id="KW-0472">Membrane</keyword>
<dbReference type="STRING" id="993615.L2GR07"/>
<evidence type="ECO:0000313" key="2">
    <source>
        <dbReference type="EMBL" id="ELA42752.1"/>
    </source>
</evidence>
<dbReference type="Proteomes" id="UP000011082">
    <property type="component" value="Unassembled WGS sequence"/>
</dbReference>
<dbReference type="AlphaFoldDB" id="L2GR07"/>
<evidence type="ECO:0000256" key="1">
    <source>
        <dbReference type="SAM" id="Phobius"/>
    </source>
</evidence>